<name>A0ABX2MNE7_9BACL</name>
<keyword evidence="1" id="KW-1133">Transmembrane helix</keyword>
<dbReference type="GeneID" id="97132190"/>
<reference evidence="2 3" key="1">
    <citation type="submission" date="2020-05" db="EMBL/GenBank/DDBJ databases">
        <title>Genome Sequencing of Type Strains.</title>
        <authorList>
            <person name="Lemaire J.F."/>
            <person name="Inderbitzin P."/>
            <person name="Gregorio O.A."/>
            <person name="Collins S.B."/>
            <person name="Wespe N."/>
            <person name="Knight-Connoni V."/>
        </authorList>
    </citation>
    <scope>NUCLEOTIDE SEQUENCE [LARGE SCALE GENOMIC DNA]</scope>
    <source>
        <strain evidence="2 3">DSM 19942</strain>
    </source>
</reference>
<dbReference type="Proteomes" id="UP000577724">
    <property type="component" value="Unassembled WGS sequence"/>
</dbReference>
<accession>A0ABX2MNE7</accession>
<keyword evidence="1" id="KW-0472">Membrane</keyword>
<feature type="transmembrane region" description="Helical" evidence="1">
    <location>
        <begin position="41"/>
        <end position="59"/>
    </location>
</feature>
<dbReference type="RefSeq" id="WP_175382187.1">
    <property type="nucleotide sequence ID" value="NZ_CBCRYD010000004.1"/>
</dbReference>
<keyword evidence="1" id="KW-0812">Transmembrane</keyword>
<keyword evidence="3" id="KW-1185">Reference proteome</keyword>
<evidence type="ECO:0000256" key="1">
    <source>
        <dbReference type="SAM" id="Phobius"/>
    </source>
</evidence>
<organism evidence="2 3">
    <name type="scientific">Paenibacillus taichungensis</name>
    <dbReference type="NCBI Taxonomy" id="484184"/>
    <lineage>
        <taxon>Bacteria</taxon>
        <taxon>Bacillati</taxon>
        <taxon>Bacillota</taxon>
        <taxon>Bacilli</taxon>
        <taxon>Bacillales</taxon>
        <taxon>Paenibacillaceae</taxon>
        <taxon>Paenibacillus</taxon>
    </lineage>
</organism>
<comment type="caution">
    <text evidence="2">The sequence shown here is derived from an EMBL/GenBank/DDBJ whole genome shotgun (WGS) entry which is preliminary data.</text>
</comment>
<evidence type="ECO:0000313" key="2">
    <source>
        <dbReference type="EMBL" id="NUU55537.1"/>
    </source>
</evidence>
<proteinExistence type="predicted"/>
<sequence length="71" mass="8083">MMIFLVVLMIGTGMVFIVRPRYVTHSSSEDGTNNNQITFRWIGYTLIIMSCLFVVMAILQSLDQASHYIGH</sequence>
<gene>
    <name evidence="2" type="ORF">HP548_15810</name>
</gene>
<dbReference type="EMBL" id="JABMCC010000111">
    <property type="protein sequence ID" value="NUU55537.1"/>
    <property type="molecule type" value="Genomic_DNA"/>
</dbReference>
<evidence type="ECO:0000313" key="3">
    <source>
        <dbReference type="Proteomes" id="UP000577724"/>
    </source>
</evidence>
<protein>
    <submittedName>
        <fullName evidence="2">Uncharacterized protein</fullName>
    </submittedName>
</protein>